<dbReference type="InterPro" id="IPR036388">
    <property type="entry name" value="WH-like_DNA-bd_sf"/>
</dbReference>
<comment type="similarity">
    <text evidence="3">Belongs to the MGMT family.</text>
</comment>
<dbReference type="Gene3D" id="1.10.10.10">
    <property type="entry name" value="Winged helix-like DNA-binding domain superfamily/Winged helix DNA-binding domain"/>
    <property type="match status" value="1"/>
</dbReference>
<dbReference type="PROSITE" id="PS00374">
    <property type="entry name" value="MGMT"/>
    <property type="match status" value="1"/>
</dbReference>
<keyword evidence="6" id="KW-0489">Methyltransferase</keyword>
<protein>
    <recommendedName>
        <fullName evidence="5">Methylated-DNA--protein-cysteine methyltransferase</fullName>
        <ecNumber evidence="4">2.1.1.63</ecNumber>
    </recommendedName>
</protein>
<evidence type="ECO:0000259" key="11">
    <source>
        <dbReference type="Pfam" id="PF01035"/>
    </source>
</evidence>
<comment type="function">
    <text evidence="2">Involved in the cellular defense against the biological effects of O6-methylguanine (O6-MeG) and O4-methylthymine (O4-MeT) in DNA. Repairs the methylated nucleobase in DNA by stoichiometrically transferring the methyl group to a cysteine residue in the enzyme. This is a suicide reaction: the enzyme is irreversibly inactivated.</text>
</comment>
<evidence type="ECO:0000256" key="4">
    <source>
        <dbReference type="ARBA" id="ARBA00011918"/>
    </source>
</evidence>
<evidence type="ECO:0000256" key="5">
    <source>
        <dbReference type="ARBA" id="ARBA00015377"/>
    </source>
</evidence>
<dbReference type="InterPro" id="IPR014048">
    <property type="entry name" value="MethylDNA_cys_MeTrfase_DNA-bd"/>
</dbReference>
<dbReference type="InterPro" id="IPR036217">
    <property type="entry name" value="MethylDNA_cys_MeTrfase_DNAb"/>
</dbReference>
<comment type="caution">
    <text evidence="12">The sequence shown here is derived from an EMBL/GenBank/DDBJ whole genome shotgun (WGS) entry which is preliminary data.</text>
</comment>
<dbReference type="NCBIfam" id="TIGR00589">
    <property type="entry name" value="ogt"/>
    <property type="match status" value="1"/>
</dbReference>
<dbReference type="GO" id="GO:0032259">
    <property type="term" value="P:methylation"/>
    <property type="evidence" value="ECO:0007669"/>
    <property type="project" value="UniProtKB-KW"/>
</dbReference>
<dbReference type="AlphaFoldDB" id="A0A7C4NPI1"/>
<accession>A0A7C4NPI1</accession>
<evidence type="ECO:0000256" key="3">
    <source>
        <dbReference type="ARBA" id="ARBA00008711"/>
    </source>
</evidence>
<dbReference type="PANTHER" id="PTHR46460">
    <property type="entry name" value="METHYLATED-DNA--PROTEIN-CYSTEINE METHYLTRANSFERASE"/>
    <property type="match status" value="1"/>
</dbReference>
<dbReference type="CDD" id="cd06445">
    <property type="entry name" value="ATase"/>
    <property type="match status" value="1"/>
</dbReference>
<dbReference type="Pfam" id="PF01035">
    <property type="entry name" value="DNA_binding_1"/>
    <property type="match status" value="1"/>
</dbReference>
<organism evidence="12">
    <name type="scientific">Staphylothermus marinus</name>
    <dbReference type="NCBI Taxonomy" id="2280"/>
    <lineage>
        <taxon>Archaea</taxon>
        <taxon>Thermoproteota</taxon>
        <taxon>Thermoprotei</taxon>
        <taxon>Desulfurococcales</taxon>
        <taxon>Desulfurococcaceae</taxon>
        <taxon>Staphylothermus</taxon>
    </lineage>
</organism>
<evidence type="ECO:0000313" key="12">
    <source>
        <dbReference type="EMBL" id="HGQ74228.1"/>
    </source>
</evidence>
<evidence type="ECO:0000256" key="2">
    <source>
        <dbReference type="ARBA" id="ARBA00003317"/>
    </source>
</evidence>
<dbReference type="InterPro" id="IPR001497">
    <property type="entry name" value="MethylDNA_cys_MeTrfase_AS"/>
</dbReference>
<proteinExistence type="inferred from homology"/>
<evidence type="ECO:0000256" key="10">
    <source>
        <dbReference type="ARBA" id="ARBA00049348"/>
    </source>
</evidence>
<evidence type="ECO:0000256" key="6">
    <source>
        <dbReference type="ARBA" id="ARBA00022603"/>
    </source>
</evidence>
<evidence type="ECO:0000256" key="9">
    <source>
        <dbReference type="ARBA" id="ARBA00023204"/>
    </source>
</evidence>
<comment type="catalytic activity">
    <reaction evidence="1">
        <text>a 4-O-methyl-thymidine in DNA + L-cysteinyl-[protein] = a thymidine in DNA + S-methyl-L-cysteinyl-[protein]</text>
        <dbReference type="Rhea" id="RHEA:53428"/>
        <dbReference type="Rhea" id="RHEA-COMP:10131"/>
        <dbReference type="Rhea" id="RHEA-COMP:10132"/>
        <dbReference type="Rhea" id="RHEA-COMP:13555"/>
        <dbReference type="Rhea" id="RHEA-COMP:13556"/>
        <dbReference type="ChEBI" id="CHEBI:29950"/>
        <dbReference type="ChEBI" id="CHEBI:82612"/>
        <dbReference type="ChEBI" id="CHEBI:137386"/>
        <dbReference type="ChEBI" id="CHEBI:137387"/>
        <dbReference type="EC" id="2.1.1.63"/>
    </reaction>
</comment>
<feature type="domain" description="Methylated-DNA-[protein]-cysteine S-methyltransferase DNA binding" evidence="11">
    <location>
        <begin position="6"/>
        <end position="80"/>
    </location>
</feature>
<keyword evidence="8" id="KW-0227">DNA damage</keyword>
<dbReference type="EMBL" id="DTBP01000027">
    <property type="protein sequence ID" value="HGQ74228.1"/>
    <property type="molecule type" value="Genomic_DNA"/>
</dbReference>
<keyword evidence="7" id="KW-0808">Transferase</keyword>
<keyword evidence="9" id="KW-0234">DNA repair</keyword>
<evidence type="ECO:0000256" key="7">
    <source>
        <dbReference type="ARBA" id="ARBA00022679"/>
    </source>
</evidence>
<dbReference type="GO" id="GO:0003908">
    <property type="term" value="F:methylated-DNA-[protein]-cysteine S-methyltransferase activity"/>
    <property type="evidence" value="ECO:0007669"/>
    <property type="project" value="UniProtKB-EC"/>
</dbReference>
<name>A0A7C4NPI1_STAMA</name>
<evidence type="ECO:0000256" key="8">
    <source>
        <dbReference type="ARBA" id="ARBA00022763"/>
    </source>
</evidence>
<dbReference type="SUPFAM" id="SSF46767">
    <property type="entry name" value="Methylated DNA-protein cysteine methyltransferase, C-terminal domain"/>
    <property type="match status" value="1"/>
</dbReference>
<sequence length="103" mass="11824">MYREILYILLQLIPMGKVVSYSNLAKILSIHPRKIAYYLKTNENPIIIPCHRVVASNRELGGYSLGGLEMKKKLLLLEGVVLEDNRVSRKSYIDLYGFLNEDP</sequence>
<dbReference type="EC" id="2.1.1.63" evidence="4"/>
<dbReference type="PANTHER" id="PTHR46460:SF1">
    <property type="entry name" value="METHYLATED-DNA--PROTEIN-CYSTEINE METHYLTRANSFERASE"/>
    <property type="match status" value="1"/>
</dbReference>
<gene>
    <name evidence="12" type="ORF">ENU20_04035</name>
</gene>
<dbReference type="GO" id="GO:0006281">
    <property type="term" value="P:DNA repair"/>
    <property type="evidence" value="ECO:0007669"/>
    <property type="project" value="UniProtKB-KW"/>
</dbReference>
<evidence type="ECO:0000256" key="1">
    <source>
        <dbReference type="ARBA" id="ARBA00001286"/>
    </source>
</evidence>
<reference evidence="12" key="1">
    <citation type="journal article" date="2020" name="mSystems">
        <title>Genome- and Community-Level Interaction Insights into Carbon Utilization and Element Cycling Functions of Hydrothermarchaeota in Hydrothermal Sediment.</title>
        <authorList>
            <person name="Zhou Z."/>
            <person name="Liu Y."/>
            <person name="Xu W."/>
            <person name="Pan J."/>
            <person name="Luo Z.H."/>
            <person name="Li M."/>
        </authorList>
    </citation>
    <scope>NUCLEOTIDE SEQUENCE [LARGE SCALE GENOMIC DNA]</scope>
    <source>
        <strain evidence="12">SpSt-648</strain>
    </source>
</reference>
<comment type="catalytic activity">
    <reaction evidence="10">
        <text>a 6-O-methyl-2'-deoxyguanosine in DNA + L-cysteinyl-[protein] = S-methyl-L-cysteinyl-[protein] + a 2'-deoxyguanosine in DNA</text>
        <dbReference type="Rhea" id="RHEA:24000"/>
        <dbReference type="Rhea" id="RHEA-COMP:10131"/>
        <dbReference type="Rhea" id="RHEA-COMP:10132"/>
        <dbReference type="Rhea" id="RHEA-COMP:11367"/>
        <dbReference type="Rhea" id="RHEA-COMP:11368"/>
        <dbReference type="ChEBI" id="CHEBI:29950"/>
        <dbReference type="ChEBI" id="CHEBI:82612"/>
        <dbReference type="ChEBI" id="CHEBI:85445"/>
        <dbReference type="ChEBI" id="CHEBI:85448"/>
        <dbReference type="EC" id="2.1.1.63"/>
    </reaction>
</comment>